<reference evidence="1 2" key="2">
    <citation type="journal article" date="2022" name="Mol. Ecol. Resour.">
        <title>The genomes of chicory, endive, great burdock and yacon provide insights into Asteraceae paleo-polyploidization history and plant inulin production.</title>
        <authorList>
            <person name="Fan W."/>
            <person name="Wang S."/>
            <person name="Wang H."/>
            <person name="Wang A."/>
            <person name="Jiang F."/>
            <person name="Liu H."/>
            <person name="Zhao H."/>
            <person name="Xu D."/>
            <person name="Zhang Y."/>
        </authorList>
    </citation>
    <scope>NUCLEOTIDE SEQUENCE [LARGE SCALE GENOMIC DNA]</scope>
    <source>
        <strain evidence="2">cv. Niubang</strain>
    </source>
</reference>
<name>A0ACB9C3S1_ARCLA</name>
<reference evidence="2" key="1">
    <citation type="journal article" date="2022" name="Mol. Ecol. Resour.">
        <title>The genomes of chicory, endive, great burdock and yacon provide insights into Asteraceae palaeo-polyploidization history and plant inulin production.</title>
        <authorList>
            <person name="Fan W."/>
            <person name="Wang S."/>
            <person name="Wang H."/>
            <person name="Wang A."/>
            <person name="Jiang F."/>
            <person name="Liu H."/>
            <person name="Zhao H."/>
            <person name="Xu D."/>
            <person name="Zhang Y."/>
        </authorList>
    </citation>
    <scope>NUCLEOTIDE SEQUENCE [LARGE SCALE GENOMIC DNA]</scope>
    <source>
        <strain evidence="2">cv. Niubang</strain>
    </source>
</reference>
<keyword evidence="2" id="KW-1185">Reference proteome</keyword>
<dbReference type="EMBL" id="CM042051">
    <property type="protein sequence ID" value="KAI3728903.1"/>
    <property type="molecule type" value="Genomic_DNA"/>
</dbReference>
<organism evidence="1 2">
    <name type="scientific">Arctium lappa</name>
    <name type="common">Greater burdock</name>
    <name type="synonym">Lappa major</name>
    <dbReference type="NCBI Taxonomy" id="4217"/>
    <lineage>
        <taxon>Eukaryota</taxon>
        <taxon>Viridiplantae</taxon>
        <taxon>Streptophyta</taxon>
        <taxon>Embryophyta</taxon>
        <taxon>Tracheophyta</taxon>
        <taxon>Spermatophyta</taxon>
        <taxon>Magnoliopsida</taxon>
        <taxon>eudicotyledons</taxon>
        <taxon>Gunneridae</taxon>
        <taxon>Pentapetalae</taxon>
        <taxon>asterids</taxon>
        <taxon>campanulids</taxon>
        <taxon>Asterales</taxon>
        <taxon>Asteraceae</taxon>
        <taxon>Carduoideae</taxon>
        <taxon>Cardueae</taxon>
        <taxon>Arctiinae</taxon>
        <taxon>Arctium</taxon>
    </lineage>
</organism>
<gene>
    <name evidence="1" type="ORF">L6452_17548</name>
</gene>
<accession>A0ACB9C3S1</accession>
<protein>
    <submittedName>
        <fullName evidence="1">Uncharacterized protein</fullName>
    </submittedName>
</protein>
<comment type="caution">
    <text evidence="1">The sequence shown here is derived from an EMBL/GenBank/DDBJ whole genome shotgun (WGS) entry which is preliminary data.</text>
</comment>
<dbReference type="Proteomes" id="UP001055879">
    <property type="component" value="Linkage Group LG05"/>
</dbReference>
<evidence type="ECO:0000313" key="2">
    <source>
        <dbReference type="Proteomes" id="UP001055879"/>
    </source>
</evidence>
<sequence>MLARETASAAVDTANSTTNTCSDLGSYCTAKLTCPLRFPNSLPVIFRLGDGRSESWMGKVSHQQEGRSGGIDMTLRKEWIKREKRQRVKREVEGVVLTRGLWSLTEEGSIVKDQRIPCSSRRHLLRKTPLGVGGHLSGGGYGTMLQKYGLSVDHVIDDQIVNVNDKILNRKTMGEDLFWVPKNAMKLVYKWQSVLPTIDDDLFIKLLLQSVMVNNSKTVGVAAAGSEKTVVVVSHGGIELKVMSDGVELVVI</sequence>
<evidence type="ECO:0000313" key="1">
    <source>
        <dbReference type="EMBL" id="KAI3728903.1"/>
    </source>
</evidence>
<proteinExistence type="predicted"/>